<feature type="region of interest" description="Disordered" evidence="1">
    <location>
        <begin position="1212"/>
        <end position="1260"/>
    </location>
</feature>
<dbReference type="RefSeq" id="WP_162659680.1">
    <property type="nucleotide sequence ID" value="NZ_LR593887.1"/>
</dbReference>
<proteinExistence type="predicted"/>
<keyword evidence="2" id="KW-0472">Membrane</keyword>
<accession>A0A6C2YSF5</accession>
<dbReference type="KEGG" id="tim:GMBLW1_45750"/>
<dbReference type="Proteomes" id="UP000464378">
    <property type="component" value="Chromosome"/>
</dbReference>
<feature type="transmembrane region" description="Helical" evidence="2">
    <location>
        <begin position="1130"/>
        <end position="1149"/>
    </location>
</feature>
<evidence type="ECO:0000256" key="3">
    <source>
        <dbReference type="SAM" id="SignalP"/>
    </source>
</evidence>
<protein>
    <submittedName>
        <fullName evidence="4">Uncharacterized protein</fullName>
    </submittedName>
</protein>
<keyword evidence="2" id="KW-1133">Transmembrane helix</keyword>
<name>A0A6C2YSF5_9BACT</name>
<feature type="compositionally biased region" description="Low complexity" evidence="1">
    <location>
        <begin position="1212"/>
        <end position="1223"/>
    </location>
</feature>
<evidence type="ECO:0000313" key="5">
    <source>
        <dbReference type="Proteomes" id="UP000464378"/>
    </source>
</evidence>
<organism evidence="4">
    <name type="scientific">Tuwongella immobilis</name>
    <dbReference type="NCBI Taxonomy" id="692036"/>
    <lineage>
        <taxon>Bacteria</taxon>
        <taxon>Pseudomonadati</taxon>
        <taxon>Planctomycetota</taxon>
        <taxon>Planctomycetia</taxon>
        <taxon>Gemmatales</taxon>
        <taxon>Gemmataceae</taxon>
        <taxon>Tuwongella</taxon>
    </lineage>
</organism>
<feature type="transmembrane region" description="Helical" evidence="2">
    <location>
        <begin position="1155"/>
        <end position="1176"/>
    </location>
</feature>
<reference evidence="4" key="1">
    <citation type="submission" date="2019-04" db="EMBL/GenBank/DDBJ databases">
        <authorList>
            <consortium name="Science for Life Laboratories"/>
        </authorList>
    </citation>
    <scope>NUCLEOTIDE SEQUENCE</scope>
    <source>
        <strain evidence="4">MBLW1</strain>
    </source>
</reference>
<gene>
    <name evidence="4" type="ORF">GMBLW1_45750</name>
</gene>
<dbReference type="EMBL" id="LR586016">
    <property type="protein sequence ID" value="VIP04618.1"/>
    <property type="molecule type" value="Genomic_DNA"/>
</dbReference>
<keyword evidence="3" id="KW-0732">Signal</keyword>
<keyword evidence="5" id="KW-1185">Reference proteome</keyword>
<feature type="region of interest" description="Disordered" evidence="1">
    <location>
        <begin position="26"/>
        <end position="68"/>
    </location>
</feature>
<dbReference type="AlphaFoldDB" id="A0A6C2YSF5"/>
<evidence type="ECO:0000256" key="1">
    <source>
        <dbReference type="SAM" id="MobiDB-lite"/>
    </source>
</evidence>
<feature type="signal peptide" evidence="3">
    <location>
        <begin position="1"/>
        <end position="25"/>
    </location>
</feature>
<dbReference type="InParanoid" id="A0A6C2YSF5"/>
<feature type="transmembrane region" description="Helical" evidence="2">
    <location>
        <begin position="1106"/>
        <end position="1123"/>
    </location>
</feature>
<evidence type="ECO:0000313" key="4">
    <source>
        <dbReference type="EMBL" id="VIP04618.1"/>
    </source>
</evidence>
<feature type="chain" id="PRO_5036383926" evidence="3">
    <location>
        <begin position="26"/>
        <end position="1260"/>
    </location>
</feature>
<dbReference type="EMBL" id="LR593887">
    <property type="protein sequence ID" value="VTS06597.1"/>
    <property type="molecule type" value="Genomic_DNA"/>
</dbReference>
<keyword evidence="2" id="KW-0812">Transmembrane</keyword>
<sequence>MLAMAQRTRLMTLLGLLLCGSPGFAQPRPMPMPEGGPTATQPASGIGTGTNPGNPPIPMPTSGNGTDNRPWQALKLPTGTIIFVSRDAKELQQKLDAVVLTPEQFKELTDQIDTLKRQSATEPPQPPSIAQIHGRLEQLGQQSIIRLSIRFDFETARPRSTIFLGCQKAQPSAITLDDGRLPLLFSSEEGLSVLIDTPGRHRVQLELEVPLTTRDPKGNEVGFQLGLPGSPITRLTFDAIPKISSVQVGSHRVDAAPRPEMPPLARLLDSQRMDIQRLIPQADREPLALGPIDYLEVSWEPPALEQKAPSPNADPLLSVQNDISVQVRENEILTTAQMRLRGPAKEWQIFAPLVADFTVERISNTPGDDLAPRRPASELPIEQAPVVIRPTDRNQPPIWKIQFRERATSDLLVTIAVRTVRPASERERSTASVGPFVALGVPMQSGNIRVVAPNNLRVTFTPRGDVRRVDRPIVPRSPNPSEAESTNFEAAFRYAVPPLRPGQLPTPPLEMEIRPIQGNVQTQVQHQLLLSDNGWRVISTIEVTPFRMEVDRLDLAVPPELQNPEATSPERELVESVTPVADAPKGERWLTIRLAQARRTPFKLVFEGYYPLPLTAQDAVLKLPRVLRTIDRSGEVSVQVPDGVDLRGSVAEWEIDRVAAWTYPLIPQNDLEAPIAMALPGAVLSGSRSPRSNRLTASVRRSPAQVDLSWRPLRSDLIVDTQTELTLKDRQAVILQQLRIQPGEPAPRLLRLRGPANVAGVRLLSGGRSLEPTGAGEWTIPLLEPVGREINLSLTYVFTLPESTNPNVPVPLLWIDNATQTETRLRIWRDGSSAIHLIPRLADGPWQEQPTEFVPDRDVLPALVLSGSGNNLPLTLSLTEMAGSTFANLWVDRMLVQVRHADTGTQDYRVRMLVRRWLSSSLDCFLPATPELKNFECYLDDRRIDNWEMLPDAPPGMSNLRMFRIPMPSVRNNRPMLVELRYQLSTARRDGVLARLTRWELPLTPPKLEDGVFLGTVRWQIAMPDRWVPLSLSDSLVPEQRWMWNNGLFTVQPIRSTAELDRWFTGGIENSPTPLPMTLGEANAVILTGRQPILEELRIVTMPRTAWLLICSLTTLLGGLLLVRLPRGLGWVLALLVAVGMVMVGIIWPQVAMQILFGMQPGFLALVAVLGLFALLDARYRQRRANLPGFSRAVPASAPVPVPVPVAVPAAVPASHPPGVSSSKVRRGSREPSTVDSPKPPEPWANGSESPPTKITHDPS</sequence>
<evidence type="ECO:0000256" key="2">
    <source>
        <dbReference type="SAM" id="Phobius"/>
    </source>
</evidence>